<organism evidence="4 5">
    <name type="scientific">Candidatus Daviesbacteria bacterium GW2011_GWA1_42_6</name>
    <dbReference type="NCBI Taxonomy" id="1618420"/>
    <lineage>
        <taxon>Bacteria</taxon>
        <taxon>Candidatus Daviesiibacteriota</taxon>
    </lineage>
</organism>
<reference evidence="4 5" key="1">
    <citation type="journal article" date="2015" name="Nature">
        <title>rRNA introns, odd ribosomes, and small enigmatic genomes across a large radiation of phyla.</title>
        <authorList>
            <person name="Brown C.T."/>
            <person name="Hug L.A."/>
            <person name="Thomas B.C."/>
            <person name="Sharon I."/>
            <person name="Castelle C.J."/>
            <person name="Singh A."/>
            <person name="Wilkins M.J."/>
            <person name="Williams K.H."/>
            <person name="Banfield J.F."/>
        </authorList>
    </citation>
    <scope>NUCLEOTIDE SEQUENCE [LARGE SCALE GENOMIC DNA]</scope>
</reference>
<evidence type="ECO:0000256" key="3">
    <source>
        <dbReference type="SAM" id="Phobius"/>
    </source>
</evidence>
<feature type="transmembrane region" description="Helical" evidence="3">
    <location>
        <begin position="6"/>
        <end position="24"/>
    </location>
</feature>
<sequence length="234" mass="25117">MVKVLPALLVVAAMVSVVVYIRFFKAVEPLLPASTSETVETLPTPNQSGSGQAPVAQSPKPTALPVINPGGSALSNLSAVEARVKSLEAAVTALQTQLNQQNQTTTQTTTTTVKRTPVYIPLGSGGQWNDQNWLSLSSYEVSVDPAEYEGYLNMQLEVNMRLVQAAGIAYARIYNQSGGSDIANSEVSTESDKSVLLTSATFKLPAGRKTYRLQVKSTYGFNIELQTARIKVSF</sequence>
<dbReference type="Proteomes" id="UP000034135">
    <property type="component" value="Unassembled WGS sequence"/>
</dbReference>
<keyword evidence="1" id="KW-0175">Coiled coil</keyword>
<proteinExistence type="predicted"/>
<keyword evidence="3" id="KW-0812">Transmembrane</keyword>
<keyword evidence="3" id="KW-1133">Transmembrane helix</keyword>
<accession>A0A0G1ASI2</accession>
<feature type="compositionally biased region" description="Polar residues" evidence="2">
    <location>
        <begin position="38"/>
        <end position="51"/>
    </location>
</feature>
<evidence type="ECO:0000313" key="4">
    <source>
        <dbReference type="EMBL" id="KKS63982.1"/>
    </source>
</evidence>
<evidence type="ECO:0000256" key="1">
    <source>
        <dbReference type="SAM" id="Coils"/>
    </source>
</evidence>
<evidence type="ECO:0000313" key="5">
    <source>
        <dbReference type="Proteomes" id="UP000034135"/>
    </source>
</evidence>
<gene>
    <name evidence="4" type="ORF">UV33_C0041G0011</name>
</gene>
<comment type="caution">
    <text evidence="4">The sequence shown here is derived from an EMBL/GenBank/DDBJ whole genome shotgun (WGS) entry which is preliminary data.</text>
</comment>
<feature type="coiled-coil region" evidence="1">
    <location>
        <begin position="77"/>
        <end position="104"/>
    </location>
</feature>
<feature type="region of interest" description="Disordered" evidence="2">
    <location>
        <begin position="38"/>
        <end position="64"/>
    </location>
</feature>
<protein>
    <submittedName>
        <fullName evidence="4">Uncharacterized protein</fullName>
    </submittedName>
</protein>
<keyword evidence="3" id="KW-0472">Membrane</keyword>
<name>A0A0G1ASI2_9BACT</name>
<dbReference type="EMBL" id="LCEB01000041">
    <property type="protein sequence ID" value="KKS63982.1"/>
    <property type="molecule type" value="Genomic_DNA"/>
</dbReference>
<dbReference type="AlphaFoldDB" id="A0A0G1ASI2"/>
<evidence type="ECO:0000256" key="2">
    <source>
        <dbReference type="SAM" id="MobiDB-lite"/>
    </source>
</evidence>